<gene>
    <name evidence="2" type="ORF">FEF65_10550</name>
</gene>
<feature type="signal peptide" evidence="1">
    <location>
        <begin position="1"/>
        <end position="23"/>
    </location>
</feature>
<dbReference type="Proteomes" id="UP000306585">
    <property type="component" value="Unassembled WGS sequence"/>
</dbReference>
<dbReference type="RefSeq" id="WP_138239784.1">
    <property type="nucleotide sequence ID" value="NZ_VBRY01000010.1"/>
</dbReference>
<dbReference type="AlphaFoldDB" id="A0A5R9GPA7"/>
<dbReference type="OrthoDB" id="5298718at2"/>
<dbReference type="EMBL" id="VBRY01000010">
    <property type="protein sequence ID" value="TLS66253.1"/>
    <property type="molecule type" value="Genomic_DNA"/>
</dbReference>
<accession>A0A5R9GPA7</accession>
<sequence>MKCYQYVCALAMALMLSTQPSMADDNVPATLADMEQHAEQIVGALLARDEATSRALYLQLTREMNLLDRQALNNPADERRSRELLMAHSWMRVIAIETGDKSWIEAAVAANQLSGMIIQASHFPGLMQRDVAWLAYLAREMELLTLEDPVANADLLNLRLLTLESTWQRVGSELIKNFKNKPLLMEGDSLVAAMKASKSPAETVVLARKMLAFNGLVEKAL</sequence>
<protein>
    <submittedName>
        <fullName evidence="2">Uncharacterized protein</fullName>
    </submittedName>
</protein>
<name>A0A5R9GPA7_9PROT</name>
<keyword evidence="3" id="KW-1185">Reference proteome</keyword>
<evidence type="ECO:0000256" key="1">
    <source>
        <dbReference type="SAM" id="SignalP"/>
    </source>
</evidence>
<proteinExistence type="predicted"/>
<organism evidence="2 3">
    <name type="scientific">Mariprofundus erugo</name>
    <dbReference type="NCBI Taxonomy" id="2528639"/>
    <lineage>
        <taxon>Bacteria</taxon>
        <taxon>Pseudomonadati</taxon>
        <taxon>Pseudomonadota</taxon>
        <taxon>Candidatius Mariprofundia</taxon>
        <taxon>Mariprofundales</taxon>
        <taxon>Mariprofundaceae</taxon>
        <taxon>Mariprofundus</taxon>
    </lineage>
</organism>
<keyword evidence="1" id="KW-0732">Signal</keyword>
<evidence type="ECO:0000313" key="2">
    <source>
        <dbReference type="EMBL" id="TLS66253.1"/>
    </source>
</evidence>
<evidence type="ECO:0000313" key="3">
    <source>
        <dbReference type="Proteomes" id="UP000306585"/>
    </source>
</evidence>
<feature type="chain" id="PRO_5024301555" evidence="1">
    <location>
        <begin position="24"/>
        <end position="221"/>
    </location>
</feature>
<comment type="caution">
    <text evidence="2">The sequence shown here is derived from an EMBL/GenBank/DDBJ whole genome shotgun (WGS) entry which is preliminary data.</text>
</comment>
<reference evidence="2 3" key="1">
    <citation type="journal article" date="2019" name="Appl. Environ. Microbiol.">
        <title>Environmental Evidence and Genomic Insight of Iron-oxidizing Bacteria Preference Towards More Corrosion Resistant Stainless Steel at Higher Salinities.</title>
        <authorList>
            <person name="Garrison C.E."/>
            <person name="Price K.A."/>
            <person name="Field E.K."/>
        </authorList>
    </citation>
    <scope>NUCLEOTIDE SEQUENCE [LARGE SCALE GENOMIC DNA]</scope>
    <source>
        <strain evidence="2 3">P3</strain>
    </source>
</reference>